<comment type="caution">
    <text evidence="9">The sequence shown here is derived from an EMBL/GenBank/DDBJ whole genome shotgun (WGS) entry which is preliminary data.</text>
</comment>
<dbReference type="NCBIfam" id="TIGR01451">
    <property type="entry name" value="B_ant_repeat"/>
    <property type="match status" value="15"/>
</dbReference>
<evidence type="ECO:0000313" key="9">
    <source>
        <dbReference type="EMBL" id="MBB4674768.1"/>
    </source>
</evidence>
<keyword evidence="2" id="KW-0964">Secreted</keyword>
<dbReference type="Gene3D" id="2.60.40.10">
    <property type="entry name" value="Immunoglobulins"/>
    <property type="match status" value="9"/>
</dbReference>
<dbReference type="EMBL" id="JACHMH010000001">
    <property type="protein sequence ID" value="MBB4674768.1"/>
    <property type="molecule type" value="Genomic_DNA"/>
</dbReference>
<evidence type="ECO:0000256" key="6">
    <source>
        <dbReference type="SAM" id="Phobius"/>
    </source>
</evidence>
<dbReference type="Pfam" id="PF24346">
    <property type="entry name" value="DUF7507"/>
    <property type="match status" value="14"/>
</dbReference>
<evidence type="ECO:0000256" key="2">
    <source>
        <dbReference type="ARBA" id="ARBA00022525"/>
    </source>
</evidence>
<dbReference type="PANTHER" id="PTHR34819:SF3">
    <property type="entry name" value="CELL SURFACE PROTEIN"/>
    <property type="match status" value="1"/>
</dbReference>
<feature type="transmembrane region" description="Helical" evidence="6">
    <location>
        <begin position="1915"/>
        <end position="1933"/>
    </location>
</feature>
<evidence type="ECO:0000256" key="3">
    <source>
        <dbReference type="ARBA" id="ARBA00022729"/>
    </source>
</evidence>
<feature type="region of interest" description="Disordered" evidence="5">
    <location>
        <begin position="1872"/>
        <end position="1902"/>
    </location>
</feature>
<evidence type="ECO:0000256" key="5">
    <source>
        <dbReference type="SAM" id="MobiDB-lite"/>
    </source>
</evidence>
<dbReference type="Proteomes" id="UP000533598">
    <property type="component" value="Unassembled WGS sequence"/>
</dbReference>
<protein>
    <submittedName>
        <fullName evidence="9">Putative repeat protein (TIGR01451 family)</fullName>
    </submittedName>
</protein>
<dbReference type="PANTHER" id="PTHR34819">
    <property type="entry name" value="LARGE CYSTEINE-RICH PERIPLASMIC PROTEIN OMCB"/>
    <property type="match status" value="1"/>
</dbReference>
<accession>A0A7W7FRV6</accession>
<keyword evidence="6" id="KW-1133">Transmembrane helix</keyword>
<feature type="chain" id="PRO_5039152412" evidence="7">
    <location>
        <begin position="26"/>
        <end position="1939"/>
    </location>
</feature>
<dbReference type="RefSeq" id="WP_185000849.1">
    <property type="nucleotide sequence ID" value="NZ_BAAAUI010000024.1"/>
</dbReference>
<keyword evidence="10" id="KW-1185">Reference proteome</keyword>
<feature type="signal peptide" evidence="7">
    <location>
        <begin position="1"/>
        <end position="25"/>
    </location>
</feature>
<dbReference type="PROSITE" id="PS50847">
    <property type="entry name" value="GRAM_POS_ANCHORING"/>
    <property type="match status" value="1"/>
</dbReference>
<gene>
    <name evidence="9" type="ORF">HNR67_000886</name>
</gene>
<keyword evidence="6" id="KW-0812">Transmembrane</keyword>
<feature type="domain" description="Gram-positive cocci surface proteins LPxTG" evidence="8">
    <location>
        <begin position="1906"/>
        <end position="1939"/>
    </location>
</feature>
<dbReference type="Pfam" id="PF01345">
    <property type="entry name" value="DUF11"/>
    <property type="match status" value="1"/>
</dbReference>
<evidence type="ECO:0000259" key="8">
    <source>
        <dbReference type="PROSITE" id="PS50847"/>
    </source>
</evidence>
<keyword evidence="3 7" id="KW-0732">Signal</keyword>
<dbReference type="InterPro" id="IPR001434">
    <property type="entry name" value="OmcB-like_DUF11"/>
</dbReference>
<proteinExistence type="predicted"/>
<evidence type="ECO:0000256" key="4">
    <source>
        <dbReference type="ARBA" id="ARBA00023088"/>
    </source>
</evidence>
<keyword evidence="1" id="KW-0134">Cell wall</keyword>
<sequence>MRLLRVLLALLLALGALLAGASAQAGVVKAFTLNYDQVVYGDFLEVGNGSLRCPTTADRAPQYSTASPANCATVAGGSTVPGSTGNYNDDYFMLQADVDADADTFNSSRATLRIPPGATIDFARLNWAGNTGTYVGQTGLMCQDRGRVAATVPSGAAASPEQQKVRFAVGAEATDIAPVAVTRDPARTYTGGQYYSAYADVTSAFAGVTTGSDLSITTGNVWGVNGFGCMAGWSLVVVYKYAERDPVNAPSKREVFVYDGHVRQNSTDPATTVTVTGFRSAAATTRIGVTAYEGDRNIPRDEFKVNNTSIPEPGTGNTDNFFVSLADGRSSPDSVNNWSVDAKSFSTTAIRSGATSAELSFVTNGDSYLAQNLVFSVAVPELQIEKAADPSVVHAGEQVTFTIKVTNPSGAPASGVRVSDPAFPACDREIGALAAGRSTTYTCTGTAPAADVTNTANVSGTSSLGDPLEGSASAKVDVIHPAITVAKDADKPAYRAGDTVTFTIKVTNSGDVPLTRLQVADAKVPDCARNLAGVLAVGASRTFTCTTAAPVADGVNTATASGFDSLGLKVQASDDAPVPIVRPGIELTKSADPGTIRAGDQTTFTITVRNTGDSPLDPVRIADDRTPECARTLSGALPAGGSQTYTCTARLSETTTNTATATGRDRSGQDVTASAQATVKVLKPAVDIEKTASPETARVGDTVTFTIKVTNTGDSDLTRVTVADPALPLCAKEFERLAAGASETYTCSTTVSADLVNTATVTGTPPVGPPVTDTDDARVDVINPAIEVTKTAEPGVVRVGDQVTFTVLVRNTGDVPLTNVVLADQDAPGCGGTIAQLAVGAQQRFSCVVTAPQEDFANTATATGTPPVGPPVSDVDTARVDVQHPAVRITKDAEPGRVRAGEQVTFTIKVTNSGDVDLTDVRVADPLTPACDRVFASLASGASQTYTCVLTATQDLTNVATVTGTPPVGPPVTATDDAVVDVVNPRLDIEKSAEPGTVRVGDQVSFTIKVTNSGDAPLTSVTVADPAVPACARTLPDLAPGASQSYTCMWTAGSADLVNTATVSGNDPTGRPVTATDDARVDVIHPAIEVTKTADKKTVREGDQVTFTVVVRNTGDVPLTNVVVSDPVAPGCGATIAELPVGGEREITCTVTAPAQEFTNTATATGTPPVGPPVSDDGKVVVSVLHPGINIAKDVRGGPFREGDTVTFGITVTNTGDAPLTAVSVTDQVAPDCARTLPDLAPGASQTYTCTMTAPANDIQNTASTTGTPPTGPPVSDVDGAEVDVVHPGVELDKSAAPETVRAGDTVTFTIRVRNTGDTELTAVTVTDQAVPGCARVIDKLAAGETQTYTCTWTAGQEDLVNTAAVTGTPPVGPPVTDTGDARVDVIHPALDVSKTANKKTVREGDQVTFTVIVRNTGDVPLTNVVVSDPAAPGCGGTIAQLAVGAEQRITCVITAPGNDFANTATGTGTPPVGPPVRDEDTVRVDVQHPGISITKDVEGGPFRAGDSVTFRIKVSNTGDVPLTGVTVTDQLAPECRRSFPELAVGAAETYPCTMVAPADDVVNTATANGKPPTGPDVSDVDDAPVDVLHPGVDIDKSVSPATARPGDQVTYTIVIRNTGDVPLTEVRVTDDRQASCGFTLPLLPVGGTETRTCVITAAQDVTNTATVTGTDPTGRPVTDTDNAVLDVIGPGIEVTKTGPAKPLLSGQEATFTVVVRNTGDVPLTNVVLADPVAPGCSVAVGNLAPGESSKPVTCVVTMRDNDIANTVTATGTDPTGRPVTDTDQATAKVGKPGIDLTKTADQDEAAPGRTVTFKLTVRNTGTVDLIGVTVADPSLPGCDRRIDRLPVNDSRTWTCTTAAPGGGTLVNTATATGQPDTERPGNPVTDTDSASVRVPGGPVPPRPPLAQTGAAPTVFLWAGLALVVLGVVLVAGTRRRRS</sequence>
<dbReference type="InterPro" id="IPR055354">
    <property type="entry name" value="DUF7507"/>
</dbReference>
<evidence type="ECO:0000256" key="1">
    <source>
        <dbReference type="ARBA" id="ARBA00022512"/>
    </source>
</evidence>
<dbReference type="GO" id="GO:0005975">
    <property type="term" value="P:carbohydrate metabolic process"/>
    <property type="evidence" value="ECO:0007669"/>
    <property type="project" value="UniProtKB-ARBA"/>
</dbReference>
<dbReference type="InterPro" id="IPR051172">
    <property type="entry name" value="Chlamydia_OmcB"/>
</dbReference>
<dbReference type="InterPro" id="IPR013783">
    <property type="entry name" value="Ig-like_fold"/>
</dbReference>
<keyword evidence="4" id="KW-0572">Peptidoglycan-anchor</keyword>
<reference evidence="9 10" key="1">
    <citation type="submission" date="2020-08" db="EMBL/GenBank/DDBJ databases">
        <title>Sequencing the genomes of 1000 actinobacteria strains.</title>
        <authorList>
            <person name="Klenk H.-P."/>
        </authorList>
    </citation>
    <scope>NUCLEOTIDE SEQUENCE [LARGE SCALE GENOMIC DNA]</scope>
    <source>
        <strain evidence="9 10">DSM 44230</strain>
    </source>
</reference>
<organism evidence="9 10">
    <name type="scientific">Crossiella cryophila</name>
    <dbReference type="NCBI Taxonomy" id="43355"/>
    <lineage>
        <taxon>Bacteria</taxon>
        <taxon>Bacillati</taxon>
        <taxon>Actinomycetota</taxon>
        <taxon>Actinomycetes</taxon>
        <taxon>Pseudonocardiales</taxon>
        <taxon>Pseudonocardiaceae</taxon>
        <taxon>Crossiella</taxon>
    </lineage>
</organism>
<evidence type="ECO:0000256" key="7">
    <source>
        <dbReference type="SAM" id="SignalP"/>
    </source>
</evidence>
<dbReference type="InterPro" id="IPR047589">
    <property type="entry name" value="DUF11_rpt"/>
</dbReference>
<evidence type="ECO:0000313" key="10">
    <source>
        <dbReference type="Proteomes" id="UP000533598"/>
    </source>
</evidence>
<name>A0A7W7FRV6_9PSEU</name>
<keyword evidence="6" id="KW-0472">Membrane</keyword>
<dbReference type="InterPro" id="IPR019931">
    <property type="entry name" value="LPXTG_anchor"/>
</dbReference>